<reference evidence="1" key="1">
    <citation type="submission" date="2023-11" db="EMBL/GenBank/DDBJ databases">
        <title>Genome assemblies of two species of porcelain crab, Petrolisthes cinctipes and Petrolisthes manimaculis (Anomura: Porcellanidae).</title>
        <authorList>
            <person name="Angst P."/>
        </authorList>
    </citation>
    <scope>NUCLEOTIDE SEQUENCE</scope>
    <source>
        <strain evidence="1">PB745_02</strain>
        <tissue evidence="1">Gill</tissue>
    </source>
</reference>
<dbReference type="Proteomes" id="UP001292094">
    <property type="component" value="Unassembled WGS sequence"/>
</dbReference>
<comment type="caution">
    <text evidence="1">The sequence shown here is derived from an EMBL/GenBank/DDBJ whole genome shotgun (WGS) entry which is preliminary data.</text>
</comment>
<dbReference type="EMBL" id="JAWZYT010002033">
    <property type="protein sequence ID" value="KAK4307131.1"/>
    <property type="molecule type" value="Genomic_DNA"/>
</dbReference>
<accession>A0AAE1U3K8</accession>
<evidence type="ECO:0000313" key="2">
    <source>
        <dbReference type="Proteomes" id="UP001292094"/>
    </source>
</evidence>
<gene>
    <name evidence="1" type="ORF">Pmani_021090</name>
</gene>
<evidence type="ECO:0000313" key="1">
    <source>
        <dbReference type="EMBL" id="KAK4307131.1"/>
    </source>
</evidence>
<dbReference type="AlphaFoldDB" id="A0AAE1U3K8"/>
<proteinExistence type="predicted"/>
<name>A0AAE1U3K8_9EUCA</name>
<organism evidence="1 2">
    <name type="scientific">Petrolisthes manimaculis</name>
    <dbReference type="NCBI Taxonomy" id="1843537"/>
    <lineage>
        <taxon>Eukaryota</taxon>
        <taxon>Metazoa</taxon>
        <taxon>Ecdysozoa</taxon>
        <taxon>Arthropoda</taxon>
        <taxon>Crustacea</taxon>
        <taxon>Multicrustacea</taxon>
        <taxon>Malacostraca</taxon>
        <taxon>Eumalacostraca</taxon>
        <taxon>Eucarida</taxon>
        <taxon>Decapoda</taxon>
        <taxon>Pleocyemata</taxon>
        <taxon>Anomura</taxon>
        <taxon>Galatheoidea</taxon>
        <taxon>Porcellanidae</taxon>
        <taxon>Petrolisthes</taxon>
    </lineage>
</organism>
<sequence length="74" mass="7809">MVLVVMALGRQVAPTLLKATTNKVISSFPSEVMDCSGGHVTLAPNTPAVHACASLCLTTKSCRLYCLNFRPTGD</sequence>
<protein>
    <submittedName>
        <fullName evidence="1">Uncharacterized protein</fullName>
    </submittedName>
</protein>
<keyword evidence="2" id="KW-1185">Reference proteome</keyword>